<dbReference type="PRINTS" id="PR00182">
    <property type="entry name" value="ECOLNEIPORIN"/>
</dbReference>
<comment type="subunit">
    <text evidence="2">Homotrimer.</text>
</comment>
<dbReference type="PANTHER" id="PTHR34501:SF9">
    <property type="entry name" value="MAJOR OUTER MEMBRANE PROTEIN P.IA"/>
    <property type="match status" value="1"/>
</dbReference>
<evidence type="ECO:0000256" key="4">
    <source>
        <dbReference type="ARBA" id="ARBA00022452"/>
    </source>
</evidence>
<proteinExistence type="predicted"/>
<evidence type="ECO:0000256" key="8">
    <source>
        <dbReference type="ARBA" id="ARBA00023114"/>
    </source>
</evidence>
<dbReference type="CDD" id="cd00342">
    <property type="entry name" value="gram_neg_porins"/>
    <property type="match status" value="1"/>
</dbReference>
<name>A0ABR8SEF1_9BURK</name>
<sequence>MTKTTRLMLAVLAVCGTSAALAQSSVNVYGRINTTVEHQKIGDESKSVMNSNSSYIGFRGTEDLGNGLKAGFQLEGNFGSDDGTGSTGAGINFQRHSEINLSGNFGTVRLGKFNVGSYLATADYISMHNHDTGTSADALYAYVFPEGNQISYRSPEFGGMTAEFNYGFGEKANRNTALPGDGTNTLAVAGEHKGAFDASLNYNNGPLGLGLGYTRAKTDGAFDVKEQQLGLRASYSINALTLGAYYQYYKADASATGINLDTKRHAYRLAAMYTLGASEFHANVGRAQAYKGDLSGAKTSATQWTLGYNYNLSKRTKVYGYFTKINNGDDAAYGVTTAGDNFRSIAVGVRHLF</sequence>
<evidence type="ECO:0000256" key="1">
    <source>
        <dbReference type="ARBA" id="ARBA00004571"/>
    </source>
</evidence>
<evidence type="ECO:0000256" key="2">
    <source>
        <dbReference type="ARBA" id="ARBA00011233"/>
    </source>
</evidence>
<evidence type="ECO:0000256" key="11">
    <source>
        <dbReference type="SAM" id="SignalP"/>
    </source>
</evidence>
<gene>
    <name evidence="13" type="ORF">H9646_15460</name>
</gene>
<protein>
    <submittedName>
        <fullName evidence="13">Porin</fullName>
    </submittedName>
</protein>
<keyword evidence="9" id="KW-0472">Membrane</keyword>
<evidence type="ECO:0000313" key="14">
    <source>
        <dbReference type="Proteomes" id="UP000634919"/>
    </source>
</evidence>
<feature type="signal peptide" evidence="11">
    <location>
        <begin position="1"/>
        <end position="22"/>
    </location>
</feature>
<feature type="domain" description="Porin" evidence="12">
    <location>
        <begin position="10"/>
        <end position="329"/>
    </location>
</feature>
<organism evidence="13 14">
    <name type="scientific">Comamonas avium</name>
    <dbReference type="NCBI Taxonomy" id="2762231"/>
    <lineage>
        <taxon>Bacteria</taxon>
        <taxon>Pseudomonadati</taxon>
        <taxon>Pseudomonadota</taxon>
        <taxon>Betaproteobacteria</taxon>
        <taxon>Burkholderiales</taxon>
        <taxon>Comamonadaceae</taxon>
        <taxon>Comamonas</taxon>
    </lineage>
</organism>
<evidence type="ECO:0000256" key="7">
    <source>
        <dbReference type="ARBA" id="ARBA00023065"/>
    </source>
</evidence>
<dbReference type="PRINTS" id="PR00184">
    <property type="entry name" value="NEISSPPORIN"/>
</dbReference>
<keyword evidence="7" id="KW-0406">Ion transport</keyword>
<dbReference type="EMBL" id="JACSQK010000007">
    <property type="protein sequence ID" value="MBD7961870.1"/>
    <property type="molecule type" value="Genomic_DNA"/>
</dbReference>
<keyword evidence="8" id="KW-0626">Porin</keyword>
<dbReference type="Gene3D" id="2.40.160.10">
    <property type="entry name" value="Porin"/>
    <property type="match status" value="1"/>
</dbReference>
<dbReference type="InterPro" id="IPR023614">
    <property type="entry name" value="Porin_dom_sf"/>
</dbReference>
<evidence type="ECO:0000256" key="3">
    <source>
        <dbReference type="ARBA" id="ARBA00022448"/>
    </source>
</evidence>
<dbReference type="InterPro" id="IPR033900">
    <property type="entry name" value="Gram_neg_porin_domain"/>
</dbReference>
<evidence type="ECO:0000256" key="6">
    <source>
        <dbReference type="ARBA" id="ARBA00022729"/>
    </source>
</evidence>
<dbReference type="Pfam" id="PF13609">
    <property type="entry name" value="Porin_4"/>
    <property type="match status" value="1"/>
</dbReference>
<evidence type="ECO:0000256" key="9">
    <source>
        <dbReference type="ARBA" id="ARBA00023136"/>
    </source>
</evidence>
<evidence type="ECO:0000256" key="10">
    <source>
        <dbReference type="ARBA" id="ARBA00023237"/>
    </source>
</evidence>
<evidence type="ECO:0000259" key="12">
    <source>
        <dbReference type="Pfam" id="PF13609"/>
    </source>
</evidence>
<reference evidence="13 14" key="1">
    <citation type="submission" date="2020-08" db="EMBL/GenBank/DDBJ databases">
        <title>A Genomic Blueprint of the Chicken Gut Microbiome.</title>
        <authorList>
            <person name="Gilroy R."/>
            <person name="Ravi A."/>
            <person name="Getino M."/>
            <person name="Pursley I."/>
            <person name="Horton D.L."/>
            <person name="Alikhan N.-F."/>
            <person name="Baker D."/>
            <person name="Gharbi K."/>
            <person name="Hall N."/>
            <person name="Watson M."/>
            <person name="Adriaenssens E.M."/>
            <person name="Foster-Nyarko E."/>
            <person name="Jarju S."/>
            <person name="Secka A."/>
            <person name="Antonio M."/>
            <person name="Oren A."/>
            <person name="Chaudhuri R."/>
            <person name="La Ragione R.M."/>
            <person name="Hildebrand F."/>
            <person name="Pallen M.J."/>
        </authorList>
    </citation>
    <scope>NUCLEOTIDE SEQUENCE [LARGE SCALE GENOMIC DNA]</scope>
    <source>
        <strain evidence="13 14">Sa2CVA6</strain>
    </source>
</reference>
<dbReference type="SUPFAM" id="SSF56935">
    <property type="entry name" value="Porins"/>
    <property type="match status" value="1"/>
</dbReference>
<keyword evidence="5" id="KW-0812">Transmembrane</keyword>
<keyword evidence="6 11" id="KW-0732">Signal</keyword>
<dbReference type="Proteomes" id="UP000634919">
    <property type="component" value="Unassembled WGS sequence"/>
</dbReference>
<evidence type="ECO:0000256" key="5">
    <source>
        <dbReference type="ARBA" id="ARBA00022692"/>
    </source>
</evidence>
<keyword evidence="4" id="KW-1134">Transmembrane beta strand</keyword>
<dbReference type="InterPro" id="IPR002299">
    <property type="entry name" value="Porin_Neis"/>
</dbReference>
<dbReference type="PANTHER" id="PTHR34501">
    <property type="entry name" value="PROTEIN YDDL-RELATED"/>
    <property type="match status" value="1"/>
</dbReference>
<feature type="chain" id="PRO_5047209911" evidence="11">
    <location>
        <begin position="23"/>
        <end position="353"/>
    </location>
</feature>
<comment type="caution">
    <text evidence="13">The sequence shown here is derived from an EMBL/GenBank/DDBJ whole genome shotgun (WGS) entry which is preliminary data.</text>
</comment>
<keyword evidence="14" id="KW-1185">Reference proteome</keyword>
<dbReference type="InterPro" id="IPR050298">
    <property type="entry name" value="Gram-neg_bact_OMP"/>
</dbReference>
<keyword evidence="3" id="KW-0813">Transport</keyword>
<dbReference type="RefSeq" id="WP_191724272.1">
    <property type="nucleotide sequence ID" value="NZ_JACSQK010000007.1"/>
</dbReference>
<evidence type="ECO:0000313" key="13">
    <source>
        <dbReference type="EMBL" id="MBD7961870.1"/>
    </source>
</evidence>
<accession>A0ABR8SEF1</accession>
<keyword evidence="10" id="KW-0998">Cell outer membrane</keyword>
<dbReference type="InterPro" id="IPR001702">
    <property type="entry name" value="Porin_Gram-ve"/>
</dbReference>
<comment type="subcellular location">
    <subcellularLocation>
        <location evidence="1">Cell outer membrane</location>
        <topology evidence="1">Multi-pass membrane protein</topology>
    </subcellularLocation>
</comment>